<evidence type="ECO:0000313" key="2">
    <source>
        <dbReference type="EMBL" id="CAB0041109.1"/>
    </source>
</evidence>
<evidence type="ECO:0000256" key="1">
    <source>
        <dbReference type="SAM" id="MobiDB-lite"/>
    </source>
</evidence>
<reference evidence="2 3" key="1">
    <citation type="submission" date="2020-02" db="EMBL/GenBank/DDBJ databases">
        <authorList>
            <person name="Ferguson B K."/>
        </authorList>
    </citation>
    <scope>NUCLEOTIDE SEQUENCE [LARGE SCALE GENOMIC DNA]</scope>
</reference>
<name>A0A6H5IW46_9HYME</name>
<feature type="region of interest" description="Disordered" evidence="1">
    <location>
        <begin position="1"/>
        <end position="32"/>
    </location>
</feature>
<keyword evidence="3" id="KW-1185">Reference proteome</keyword>
<organism evidence="2 3">
    <name type="scientific">Trichogramma brassicae</name>
    <dbReference type="NCBI Taxonomy" id="86971"/>
    <lineage>
        <taxon>Eukaryota</taxon>
        <taxon>Metazoa</taxon>
        <taxon>Ecdysozoa</taxon>
        <taxon>Arthropoda</taxon>
        <taxon>Hexapoda</taxon>
        <taxon>Insecta</taxon>
        <taxon>Pterygota</taxon>
        <taxon>Neoptera</taxon>
        <taxon>Endopterygota</taxon>
        <taxon>Hymenoptera</taxon>
        <taxon>Apocrita</taxon>
        <taxon>Proctotrupomorpha</taxon>
        <taxon>Chalcidoidea</taxon>
        <taxon>Trichogrammatidae</taxon>
        <taxon>Trichogramma</taxon>
    </lineage>
</organism>
<proteinExistence type="predicted"/>
<sequence>MEQEKYSQQQQQQQQQQRQHQQQKAKTAAKVSDYGKKAQIVSKCSQDSIEFYVVSFCSMDHWPLSQTKLDIRHIESCEHLETYDRVSYWTNNFKW</sequence>
<protein>
    <submittedName>
        <fullName evidence="2">Uncharacterized protein</fullName>
    </submittedName>
</protein>
<dbReference type="AlphaFoldDB" id="A0A6H5IW46"/>
<dbReference type="Proteomes" id="UP000479190">
    <property type="component" value="Unassembled WGS sequence"/>
</dbReference>
<feature type="non-terminal residue" evidence="2">
    <location>
        <position position="95"/>
    </location>
</feature>
<dbReference type="EMBL" id="CADCXV010001088">
    <property type="protein sequence ID" value="CAB0041109.1"/>
    <property type="molecule type" value="Genomic_DNA"/>
</dbReference>
<evidence type="ECO:0000313" key="3">
    <source>
        <dbReference type="Proteomes" id="UP000479190"/>
    </source>
</evidence>
<accession>A0A6H5IW46</accession>
<gene>
    <name evidence="2" type="ORF">TBRA_LOCUS12790</name>
</gene>
<feature type="compositionally biased region" description="Low complexity" evidence="1">
    <location>
        <begin position="8"/>
        <end position="22"/>
    </location>
</feature>